<keyword evidence="2" id="KW-1185">Reference proteome</keyword>
<proteinExistence type="predicted"/>
<dbReference type="InterPro" id="IPR026286">
    <property type="entry name" value="MaiA/AMDase"/>
</dbReference>
<sequence>MTQPTVSLSSEVARFRDRSETVRLGVVALSSDLTTEPDFATIFAPADVAVHVSRVRNANPTTPANLRKMAGRLTEAASLLVDGVPLGAIYYSCTSASVVIGDAEVAASINAARPGVPVVTPSGAARQAFAALGARRIALLTPYTIETTEPMAAYFAANGFDVTACACLGIEDDRDMAHVTAETIVAAARAVDTPEAEAIFISCTALPAAGVAASIEAATGKPVVTSNQAGAWALARHAGLADFRPAGFGRLFDLPMAPGATGAAA</sequence>
<dbReference type="Gene3D" id="3.40.50.12500">
    <property type="match status" value="1"/>
</dbReference>
<dbReference type="KEGG" id="rpod:E0E05_14140"/>
<dbReference type="GeneID" id="90768443"/>
<dbReference type="AlphaFoldDB" id="A0A4P6V2L7"/>
<gene>
    <name evidence="1" type="ORF">E0E05_14140</name>
</gene>
<dbReference type="PANTHER" id="PTHR40267">
    <property type="entry name" value="BLR3294 PROTEIN"/>
    <property type="match status" value="1"/>
</dbReference>
<dbReference type="OrthoDB" id="9816064at2"/>
<dbReference type="EMBL" id="CP036532">
    <property type="protein sequence ID" value="QBK31642.1"/>
    <property type="molecule type" value="Genomic_DNA"/>
</dbReference>
<dbReference type="Pfam" id="PF17645">
    <property type="entry name" value="Amdase"/>
    <property type="match status" value="1"/>
</dbReference>
<name>A0A4P6V2L7_9HYPH</name>
<accession>A0A4P6V2L7</accession>
<reference evidence="1 2" key="1">
    <citation type="journal article" date="2017" name="Int. J. Syst. Evol. Microbiol.">
        <title>Roseitalea porphyridii gen. nov., sp. nov., isolated from a red alga, and reclassification of Hoeflea suaedae Chung et al. 2013 as Pseudohoeflea suaedae gen. nov., comb. nov.</title>
        <authorList>
            <person name="Hyeon J.W."/>
            <person name="Jeong S.E."/>
            <person name="Baek K."/>
            <person name="Jeon C.O."/>
        </authorList>
    </citation>
    <scope>NUCLEOTIDE SEQUENCE [LARGE SCALE GENOMIC DNA]</scope>
    <source>
        <strain evidence="1 2">MA7-20</strain>
    </source>
</reference>
<dbReference type="PIRSF" id="PIRSF015736">
    <property type="entry name" value="MI"/>
    <property type="match status" value="1"/>
</dbReference>
<dbReference type="PANTHER" id="PTHR40267:SF1">
    <property type="entry name" value="BLR3294 PROTEIN"/>
    <property type="match status" value="1"/>
</dbReference>
<protein>
    <submittedName>
        <fullName evidence="1">Ectoine utilization protein EutA</fullName>
    </submittedName>
</protein>
<organism evidence="1 2">
    <name type="scientific">Roseitalea porphyridii</name>
    <dbReference type="NCBI Taxonomy" id="1852022"/>
    <lineage>
        <taxon>Bacteria</taxon>
        <taxon>Pseudomonadati</taxon>
        <taxon>Pseudomonadota</taxon>
        <taxon>Alphaproteobacteria</taxon>
        <taxon>Hyphomicrobiales</taxon>
        <taxon>Ahrensiaceae</taxon>
        <taxon>Roseitalea</taxon>
    </lineage>
</organism>
<evidence type="ECO:0000313" key="2">
    <source>
        <dbReference type="Proteomes" id="UP000293719"/>
    </source>
</evidence>
<dbReference type="RefSeq" id="WP_131617299.1">
    <property type="nucleotide sequence ID" value="NZ_CP036532.1"/>
</dbReference>
<dbReference type="Proteomes" id="UP000293719">
    <property type="component" value="Chromosome"/>
</dbReference>
<evidence type="ECO:0000313" key="1">
    <source>
        <dbReference type="EMBL" id="QBK31642.1"/>
    </source>
</evidence>
<dbReference type="InterPro" id="IPR053714">
    <property type="entry name" value="Iso_Racemase_Enz_sf"/>
</dbReference>